<dbReference type="PANTHER" id="PTHR44936:SF5">
    <property type="entry name" value="SENSOR HISTIDINE KINASE ENVZ"/>
    <property type="match status" value="1"/>
</dbReference>
<evidence type="ECO:0000259" key="16">
    <source>
        <dbReference type="PROSITE" id="PS50109"/>
    </source>
</evidence>
<keyword evidence="12 15" id="KW-1133">Transmembrane helix</keyword>
<dbReference type="RefSeq" id="WP_114955526.1">
    <property type="nucleotide sequence ID" value="NZ_JBHSJF010000001.1"/>
</dbReference>
<keyword evidence="8 15" id="KW-0812">Transmembrane</keyword>
<dbReference type="InterPro" id="IPR036097">
    <property type="entry name" value="HisK_dim/P_sf"/>
</dbReference>
<keyword evidence="9" id="KW-0547">Nucleotide-binding</keyword>
<evidence type="ECO:0000256" key="4">
    <source>
        <dbReference type="ARBA" id="ARBA00022475"/>
    </source>
</evidence>
<gene>
    <name evidence="18" type="ORF">ACFPFW_01890</name>
</gene>
<keyword evidence="11 18" id="KW-0067">ATP-binding</keyword>
<dbReference type="SUPFAM" id="SSF47384">
    <property type="entry name" value="Homodimeric domain of signal transducing histidine kinase"/>
    <property type="match status" value="1"/>
</dbReference>
<comment type="caution">
    <text evidence="18">The sequence shown here is derived from an EMBL/GenBank/DDBJ whole genome shotgun (WGS) entry which is preliminary data.</text>
</comment>
<dbReference type="PRINTS" id="PR00344">
    <property type="entry name" value="BCTRLSENSOR"/>
</dbReference>
<dbReference type="CDD" id="cd06225">
    <property type="entry name" value="HAMP"/>
    <property type="match status" value="1"/>
</dbReference>
<keyword evidence="10" id="KW-0418">Kinase</keyword>
<evidence type="ECO:0000256" key="12">
    <source>
        <dbReference type="ARBA" id="ARBA00022989"/>
    </source>
</evidence>
<evidence type="ECO:0000256" key="2">
    <source>
        <dbReference type="ARBA" id="ARBA00004429"/>
    </source>
</evidence>
<dbReference type="InterPro" id="IPR003661">
    <property type="entry name" value="HisK_dim/P_dom"/>
</dbReference>
<dbReference type="Gene3D" id="3.30.565.10">
    <property type="entry name" value="Histidine kinase-like ATPase, C-terminal domain"/>
    <property type="match status" value="1"/>
</dbReference>
<evidence type="ECO:0000256" key="9">
    <source>
        <dbReference type="ARBA" id="ARBA00022741"/>
    </source>
</evidence>
<dbReference type="Gene3D" id="1.10.287.130">
    <property type="match status" value="1"/>
</dbReference>
<dbReference type="Pfam" id="PF00672">
    <property type="entry name" value="HAMP"/>
    <property type="match status" value="1"/>
</dbReference>
<dbReference type="CDD" id="cd00082">
    <property type="entry name" value="HisKA"/>
    <property type="match status" value="1"/>
</dbReference>
<comment type="subcellular location">
    <subcellularLocation>
        <location evidence="2">Cell inner membrane</location>
        <topology evidence="2">Multi-pass membrane protein</topology>
    </subcellularLocation>
</comment>
<evidence type="ECO:0000256" key="13">
    <source>
        <dbReference type="ARBA" id="ARBA00023012"/>
    </source>
</evidence>
<evidence type="ECO:0000256" key="6">
    <source>
        <dbReference type="ARBA" id="ARBA00022553"/>
    </source>
</evidence>
<dbReference type="Proteomes" id="UP001595796">
    <property type="component" value="Unassembled WGS sequence"/>
</dbReference>
<evidence type="ECO:0000256" key="5">
    <source>
        <dbReference type="ARBA" id="ARBA00022519"/>
    </source>
</evidence>
<dbReference type="GO" id="GO:0005524">
    <property type="term" value="F:ATP binding"/>
    <property type="evidence" value="ECO:0007669"/>
    <property type="project" value="UniProtKB-KW"/>
</dbReference>
<dbReference type="PROSITE" id="PS50885">
    <property type="entry name" value="HAMP"/>
    <property type="match status" value="1"/>
</dbReference>
<reference evidence="19" key="1">
    <citation type="journal article" date="2019" name="Int. J. Syst. Evol. Microbiol.">
        <title>The Global Catalogue of Microorganisms (GCM) 10K type strain sequencing project: providing services to taxonomists for standard genome sequencing and annotation.</title>
        <authorList>
            <consortium name="The Broad Institute Genomics Platform"/>
            <consortium name="The Broad Institute Genome Sequencing Center for Infectious Disease"/>
            <person name="Wu L."/>
            <person name="Ma J."/>
        </authorList>
    </citation>
    <scope>NUCLEOTIDE SEQUENCE [LARGE SCALE GENOMIC DNA]</scope>
    <source>
        <strain evidence="19">CGMCC 1.16444</strain>
    </source>
</reference>
<dbReference type="PANTHER" id="PTHR44936">
    <property type="entry name" value="SENSOR PROTEIN CREC"/>
    <property type="match status" value="1"/>
</dbReference>
<dbReference type="SUPFAM" id="SSF55874">
    <property type="entry name" value="ATPase domain of HSP90 chaperone/DNA topoisomerase II/histidine kinase"/>
    <property type="match status" value="1"/>
</dbReference>
<dbReference type="SMART" id="SM00304">
    <property type="entry name" value="HAMP"/>
    <property type="match status" value="1"/>
</dbReference>
<feature type="transmembrane region" description="Helical" evidence="15">
    <location>
        <begin position="154"/>
        <end position="180"/>
    </location>
</feature>
<keyword evidence="13" id="KW-0902">Two-component regulatory system</keyword>
<dbReference type="InterPro" id="IPR036890">
    <property type="entry name" value="HATPase_C_sf"/>
</dbReference>
<dbReference type="EMBL" id="JBHSJF010000001">
    <property type="protein sequence ID" value="MFC5066766.1"/>
    <property type="molecule type" value="Genomic_DNA"/>
</dbReference>
<feature type="transmembrane region" description="Helical" evidence="15">
    <location>
        <begin position="20"/>
        <end position="38"/>
    </location>
</feature>
<dbReference type="Pfam" id="PF02518">
    <property type="entry name" value="HATPase_c"/>
    <property type="match status" value="1"/>
</dbReference>
<proteinExistence type="predicted"/>
<evidence type="ECO:0000256" key="1">
    <source>
        <dbReference type="ARBA" id="ARBA00000085"/>
    </source>
</evidence>
<protein>
    <recommendedName>
        <fullName evidence="3">histidine kinase</fullName>
        <ecNumber evidence="3">2.7.13.3</ecNumber>
    </recommendedName>
</protein>
<evidence type="ECO:0000256" key="11">
    <source>
        <dbReference type="ARBA" id="ARBA00022840"/>
    </source>
</evidence>
<evidence type="ECO:0000313" key="18">
    <source>
        <dbReference type="EMBL" id="MFC5066766.1"/>
    </source>
</evidence>
<evidence type="ECO:0000256" key="8">
    <source>
        <dbReference type="ARBA" id="ARBA00022692"/>
    </source>
</evidence>
<feature type="domain" description="Histidine kinase" evidence="16">
    <location>
        <begin position="241"/>
        <end position="437"/>
    </location>
</feature>
<organism evidence="18 19">
    <name type="scientific">Flaviflagellibacter deserti</name>
    <dbReference type="NCBI Taxonomy" id="2267266"/>
    <lineage>
        <taxon>Bacteria</taxon>
        <taxon>Pseudomonadati</taxon>
        <taxon>Pseudomonadota</taxon>
        <taxon>Alphaproteobacteria</taxon>
        <taxon>Hyphomicrobiales</taxon>
        <taxon>Flaviflagellibacter</taxon>
    </lineage>
</organism>
<comment type="catalytic activity">
    <reaction evidence="1">
        <text>ATP + protein L-histidine = ADP + protein N-phospho-L-histidine.</text>
        <dbReference type="EC" id="2.7.13.3"/>
    </reaction>
</comment>
<evidence type="ECO:0000259" key="17">
    <source>
        <dbReference type="PROSITE" id="PS50885"/>
    </source>
</evidence>
<sequence length="437" mass="48176">MTRKGANTILPKGLYTRSLLIIVVPMVLLQLILALVSMERHWSLTTHRLSAAVARDIGALIDLDQSSPDPSGRSTLIRVARQNLSLGVQFLPSGPLPPPRRTSALELLERVLADELALQIKYPFWLDASSDDARVLIKLPNDVMQIMVPRNRAYAANAHIFLVWMFGASIVLLTVSILFLRNQIRPILQLADAAENLGKGRDVAPFPVRGAREVRRATAAFFAMKDRIERQIEQRTSMLAGVSHDLRTVLTRLRLQIALLPPRPEIADLESDVSEMERMLEGYLAFTKGDAEETATPLDIQAVLAEIKNDTARMGKKVSVSMTGDPEILARPDALKRALTNLVTNACRFGRRVEVKATHSGRELAITIDDDGPGIPSDQRDEVFRPFVRLDHARNLDHPGSGLGLAIARDVARSHGGDIDLSDSPLGGLRARFHIPA</sequence>
<accession>A0ABV9YVV6</accession>
<dbReference type="InterPro" id="IPR005467">
    <property type="entry name" value="His_kinase_dom"/>
</dbReference>
<evidence type="ECO:0000256" key="15">
    <source>
        <dbReference type="SAM" id="Phobius"/>
    </source>
</evidence>
<keyword evidence="6" id="KW-0597">Phosphoprotein</keyword>
<keyword evidence="5" id="KW-0997">Cell inner membrane</keyword>
<evidence type="ECO:0000256" key="14">
    <source>
        <dbReference type="ARBA" id="ARBA00023136"/>
    </source>
</evidence>
<name>A0ABV9YVV6_9HYPH</name>
<dbReference type="InterPro" id="IPR003594">
    <property type="entry name" value="HATPase_dom"/>
</dbReference>
<keyword evidence="4" id="KW-1003">Cell membrane</keyword>
<evidence type="ECO:0000256" key="3">
    <source>
        <dbReference type="ARBA" id="ARBA00012438"/>
    </source>
</evidence>
<dbReference type="InterPro" id="IPR050980">
    <property type="entry name" value="2C_sensor_his_kinase"/>
</dbReference>
<evidence type="ECO:0000256" key="10">
    <source>
        <dbReference type="ARBA" id="ARBA00022777"/>
    </source>
</evidence>
<keyword evidence="7" id="KW-0808">Transferase</keyword>
<dbReference type="PROSITE" id="PS50109">
    <property type="entry name" value="HIS_KIN"/>
    <property type="match status" value="1"/>
</dbReference>
<keyword evidence="19" id="KW-1185">Reference proteome</keyword>
<evidence type="ECO:0000313" key="19">
    <source>
        <dbReference type="Proteomes" id="UP001595796"/>
    </source>
</evidence>
<feature type="domain" description="HAMP" evidence="17">
    <location>
        <begin position="181"/>
        <end position="233"/>
    </location>
</feature>
<dbReference type="InterPro" id="IPR004358">
    <property type="entry name" value="Sig_transdc_His_kin-like_C"/>
</dbReference>
<evidence type="ECO:0000256" key="7">
    <source>
        <dbReference type="ARBA" id="ARBA00022679"/>
    </source>
</evidence>
<keyword evidence="14 15" id="KW-0472">Membrane</keyword>
<dbReference type="InterPro" id="IPR003660">
    <property type="entry name" value="HAMP_dom"/>
</dbReference>
<dbReference type="SMART" id="SM00388">
    <property type="entry name" value="HisKA"/>
    <property type="match status" value="1"/>
</dbReference>
<dbReference type="SMART" id="SM00387">
    <property type="entry name" value="HATPase_c"/>
    <property type="match status" value="1"/>
</dbReference>
<dbReference type="EC" id="2.7.13.3" evidence="3"/>